<keyword evidence="6" id="KW-1185">Reference proteome</keyword>
<dbReference type="InterPro" id="IPR001173">
    <property type="entry name" value="Glyco_trans_2-like"/>
</dbReference>
<dbReference type="Proteomes" id="UP001155077">
    <property type="component" value="Unassembled WGS sequence"/>
</dbReference>
<evidence type="ECO:0000256" key="2">
    <source>
        <dbReference type="ARBA" id="ARBA00022676"/>
    </source>
</evidence>
<evidence type="ECO:0000256" key="1">
    <source>
        <dbReference type="ARBA" id="ARBA00006739"/>
    </source>
</evidence>
<keyword evidence="3" id="KW-0808">Transferase</keyword>
<dbReference type="PANTHER" id="PTHR43179:SF12">
    <property type="entry name" value="GALACTOFURANOSYLTRANSFERASE GLFT2"/>
    <property type="match status" value="1"/>
</dbReference>
<keyword evidence="2" id="KW-0328">Glycosyltransferase</keyword>
<organism evidence="5 6">
    <name type="scientific">Gramella jeungdoensis</name>
    <dbReference type="NCBI Taxonomy" id="708091"/>
    <lineage>
        <taxon>Bacteria</taxon>
        <taxon>Pseudomonadati</taxon>
        <taxon>Bacteroidota</taxon>
        <taxon>Flavobacteriia</taxon>
        <taxon>Flavobacteriales</taxon>
        <taxon>Flavobacteriaceae</taxon>
        <taxon>Christiangramia</taxon>
    </lineage>
</organism>
<sequence>MEPTNIKVYALILNYNTAEESIKLYNNLADFSFYFLKILIIDNASNNNDINRLKEHIPEDQLILNNSNLGYAGGNNVGLDIALKNNADYVWLLNPDIRVDVHALPLLIETFEENDMLAAVGPRIIRRENRERIFTDGDYILMDENCSTIQKNFNKPVAEVGREINFEVDYIDGSCVMFSADALKKLGRLPEEYFLYFEETDWCFNARSHGWYLGVNTFAVVYNKTSKKRENFHYYFNRNKLIFSKKYHPNYKQVRNYYIKEIFKEFINWLKHGRFRPFFKYYVKGVLAGIYRNCFVSRVLDRINFSINSR</sequence>
<comment type="similarity">
    <text evidence="1">Belongs to the glycosyltransferase 2 family.</text>
</comment>
<dbReference type="PANTHER" id="PTHR43179">
    <property type="entry name" value="RHAMNOSYLTRANSFERASE WBBL"/>
    <property type="match status" value="1"/>
</dbReference>
<dbReference type="SUPFAM" id="SSF53448">
    <property type="entry name" value="Nucleotide-diphospho-sugar transferases"/>
    <property type="match status" value="1"/>
</dbReference>
<feature type="domain" description="Glycosyltransferase 2-like" evidence="4">
    <location>
        <begin position="12"/>
        <end position="186"/>
    </location>
</feature>
<evidence type="ECO:0000313" key="5">
    <source>
        <dbReference type="EMBL" id="MCM8569203.1"/>
    </source>
</evidence>
<dbReference type="InterPro" id="IPR029044">
    <property type="entry name" value="Nucleotide-diphossugar_trans"/>
</dbReference>
<protein>
    <submittedName>
        <fullName evidence="5">Glycosyltransferase family 2 protein</fullName>
    </submittedName>
</protein>
<dbReference type="EMBL" id="JAMSCK010000002">
    <property type="protein sequence ID" value="MCM8569203.1"/>
    <property type="molecule type" value="Genomic_DNA"/>
</dbReference>
<comment type="caution">
    <text evidence="5">The sequence shown here is derived from an EMBL/GenBank/DDBJ whole genome shotgun (WGS) entry which is preliminary data.</text>
</comment>
<evidence type="ECO:0000313" key="6">
    <source>
        <dbReference type="Proteomes" id="UP001155077"/>
    </source>
</evidence>
<dbReference type="Gene3D" id="3.90.550.10">
    <property type="entry name" value="Spore Coat Polysaccharide Biosynthesis Protein SpsA, Chain A"/>
    <property type="match status" value="1"/>
</dbReference>
<name>A0ABT0Z1B3_9FLAO</name>
<dbReference type="Pfam" id="PF00535">
    <property type="entry name" value="Glycos_transf_2"/>
    <property type="match status" value="1"/>
</dbReference>
<evidence type="ECO:0000259" key="4">
    <source>
        <dbReference type="Pfam" id="PF00535"/>
    </source>
</evidence>
<dbReference type="RefSeq" id="WP_252112008.1">
    <property type="nucleotide sequence ID" value="NZ_JAMSCK010000002.1"/>
</dbReference>
<reference evidence="5" key="1">
    <citation type="submission" date="2022-06" db="EMBL/GenBank/DDBJ databases">
        <title>Gramella sediminis sp. nov., isolated from deep-sea sediment of the Indian Ocean.</title>
        <authorList>
            <person name="Yang L."/>
        </authorList>
    </citation>
    <scope>NUCLEOTIDE SEQUENCE</scope>
    <source>
        <strain evidence="5">HMD3159</strain>
    </source>
</reference>
<accession>A0ABT0Z1B3</accession>
<evidence type="ECO:0000256" key="3">
    <source>
        <dbReference type="ARBA" id="ARBA00022679"/>
    </source>
</evidence>
<proteinExistence type="inferred from homology"/>
<gene>
    <name evidence="5" type="ORF">NE848_07425</name>
</gene>